<proteinExistence type="predicted"/>
<feature type="compositionally biased region" description="Basic and acidic residues" evidence="1">
    <location>
        <begin position="275"/>
        <end position="286"/>
    </location>
</feature>
<evidence type="ECO:0000313" key="2">
    <source>
        <dbReference type="Proteomes" id="UP000887574"/>
    </source>
</evidence>
<protein>
    <submittedName>
        <fullName evidence="3">Uncharacterized protein</fullName>
    </submittedName>
</protein>
<keyword evidence="2" id="KW-1185">Reference proteome</keyword>
<feature type="region of interest" description="Disordered" evidence="1">
    <location>
        <begin position="275"/>
        <end position="330"/>
    </location>
</feature>
<feature type="compositionally biased region" description="Basic and acidic residues" evidence="1">
    <location>
        <begin position="299"/>
        <end position="330"/>
    </location>
</feature>
<dbReference type="Proteomes" id="UP000887574">
    <property type="component" value="Unplaced"/>
</dbReference>
<name>A0A915EN34_9BILA</name>
<sequence length="330" mass="36366">MSARILSRANFVVLPGKLAIQTSDSHWQTGTCCQCQFSCQVPVPVLEILTGVHNNLVLIGFYVVSIFITDVSSLRFVSKVKLWLFIQCLDQGKDDKSKQIEVSIAMEDGDLLGVTTDDRMRITNIQAPLSEMDLAGLVISCLKNKSHYQSTKCEKVQDNEDSAKTCIPIPISDVTIPVTDGANKQAAEISVLPEVKSSEQPKSEDTKTCIVLLTESALTIPQAQRIENLEVKTGKCGPLPAIKSTKLAHLSDRCKILEDRNAHLKHLKVLKGKETKAEPEKIDKSSKCPQNIADQEVEKEDKTSDGDKILAKKLDDKTPINDNVDASRKK</sequence>
<evidence type="ECO:0000313" key="3">
    <source>
        <dbReference type="WBParaSite" id="jg8579"/>
    </source>
</evidence>
<accession>A0A915EN34</accession>
<organism evidence="2 3">
    <name type="scientific">Ditylenchus dipsaci</name>
    <dbReference type="NCBI Taxonomy" id="166011"/>
    <lineage>
        <taxon>Eukaryota</taxon>
        <taxon>Metazoa</taxon>
        <taxon>Ecdysozoa</taxon>
        <taxon>Nematoda</taxon>
        <taxon>Chromadorea</taxon>
        <taxon>Rhabditida</taxon>
        <taxon>Tylenchina</taxon>
        <taxon>Tylenchomorpha</taxon>
        <taxon>Sphaerularioidea</taxon>
        <taxon>Anguinidae</taxon>
        <taxon>Anguininae</taxon>
        <taxon>Ditylenchus</taxon>
    </lineage>
</organism>
<evidence type="ECO:0000256" key="1">
    <source>
        <dbReference type="SAM" id="MobiDB-lite"/>
    </source>
</evidence>
<dbReference type="AlphaFoldDB" id="A0A915EN34"/>
<reference evidence="3" key="1">
    <citation type="submission" date="2022-11" db="UniProtKB">
        <authorList>
            <consortium name="WormBaseParasite"/>
        </authorList>
    </citation>
    <scope>IDENTIFICATION</scope>
</reference>
<dbReference type="WBParaSite" id="jg8579">
    <property type="protein sequence ID" value="jg8579"/>
    <property type="gene ID" value="jg8579"/>
</dbReference>